<feature type="non-terminal residue" evidence="1">
    <location>
        <position position="125"/>
    </location>
</feature>
<dbReference type="EMBL" id="MU859259">
    <property type="protein sequence ID" value="KAK3948517.1"/>
    <property type="molecule type" value="Genomic_DNA"/>
</dbReference>
<protein>
    <submittedName>
        <fullName evidence="1">Uncharacterized protein</fullName>
    </submittedName>
</protein>
<comment type="caution">
    <text evidence="1">The sequence shown here is derived from an EMBL/GenBank/DDBJ whole genome shotgun (WGS) entry which is preliminary data.</text>
</comment>
<evidence type="ECO:0000313" key="1">
    <source>
        <dbReference type="EMBL" id="KAK3948517.1"/>
    </source>
</evidence>
<evidence type="ECO:0000313" key="2">
    <source>
        <dbReference type="Proteomes" id="UP001303222"/>
    </source>
</evidence>
<reference evidence="1" key="1">
    <citation type="journal article" date="2023" name="Mol. Phylogenet. Evol.">
        <title>Genome-scale phylogeny and comparative genomics of the fungal order Sordariales.</title>
        <authorList>
            <person name="Hensen N."/>
            <person name="Bonometti L."/>
            <person name="Westerberg I."/>
            <person name="Brannstrom I.O."/>
            <person name="Guillou S."/>
            <person name="Cros-Aarteil S."/>
            <person name="Calhoun S."/>
            <person name="Haridas S."/>
            <person name="Kuo A."/>
            <person name="Mondo S."/>
            <person name="Pangilinan J."/>
            <person name="Riley R."/>
            <person name="LaButti K."/>
            <person name="Andreopoulos B."/>
            <person name="Lipzen A."/>
            <person name="Chen C."/>
            <person name="Yan M."/>
            <person name="Daum C."/>
            <person name="Ng V."/>
            <person name="Clum A."/>
            <person name="Steindorff A."/>
            <person name="Ohm R.A."/>
            <person name="Martin F."/>
            <person name="Silar P."/>
            <person name="Natvig D.O."/>
            <person name="Lalanne C."/>
            <person name="Gautier V."/>
            <person name="Ament-Velasquez S.L."/>
            <person name="Kruys A."/>
            <person name="Hutchinson M.I."/>
            <person name="Powell A.J."/>
            <person name="Barry K."/>
            <person name="Miller A.N."/>
            <person name="Grigoriev I.V."/>
            <person name="Debuchy R."/>
            <person name="Gladieux P."/>
            <person name="Hiltunen Thoren M."/>
            <person name="Johannesson H."/>
        </authorList>
    </citation>
    <scope>NUCLEOTIDE SEQUENCE</scope>
    <source>
        <strain evidence="1">CBS 626.80</strain>
    </source>
</reference>
<gene>
    <name evidence="1" type="ORF">QBC32DRAFT_351409</name>
</gene>
<sequence>MRQPVRYSIMDDYALAIRTENHTPGAFINGNTCVPSMLAKYPAPSGDLFSPQYLTVIFDITEDGNLTVNPSAPEIYQHPVSDDTIRRSRSTCPHTLRVTRTFAHSPGFGLSRLSAKAGVRRTKEN</sequence>
<reference evidence="1" key="2">
    <citation type="submission" date="2023-06" db="EMBL/GenBank/DDBJ databases">
        <authorList>
            <consortium name="Lawrence Berkeley National Laboratory"/>
            <person name="Mondo S.J."/>
            <person name="Hensen N."/>
            <person name="Bonometti L."/>
            <person name="Westerberg I."/>
            <person name="Brannstrom I.O."/>
            <person name="Guillou S."/>
            <person name="Cros-Aarteil S."/>
            <person name="Calhoun S."/>
            <person name="Haridas S."/>
            <person name="Kuo A."/>
            <person name="Pangilinan J."/>
            <person name="Riley R."/>
            <person name="Labutti K."/>
            <person name="Andreopoulos B."/>
            <person name="Lipzen A."/>
            <person name="Chen C."/>
            <person name="Yanf M."/>
            <person name="Daum C."/>
            <person name="Ng V."/>
            <person name="Clum A."/>
            <person name="Steindorff A."/>
            <person name="Ohm R."/>
            <person name="Martin F."/>
            <person name="Silar P."/>
            <person name="Natvig D."/>
            <person name="Lalanne C."/>
            <person name="Gautier V."/>
            <person name="Ament-Velasquez S.L."/>
            <person name="Kruys A."/>
            <person name="Hutchinson M.I."/>
            <person name="Powell A.J."/>
            <person name="Barry K."/>
            <person name="Miller A.N."/>
            <person name="Grigoriev I.V."/>
            <person name="Debuchy R."/>
            <person name="Gladieux P."/>
            <person name="Thoren M.H."/>
            <person name="Johannesson H."/>
        </authorList>
    </citation>
    <scope>NUCLEOTIDE SEQUENCE</scope>
    <source>
        <strain evidence="1">CBS 626.80</strain>
    </source>
</reference>
<organism evidence="1 2">
    <name type="scientific">Pseudoneurospora amorphoporcata</name>
    <dbReference type="NCBI Taxonomy" id="241081"/>
    <lineage>
        <taxon>Eukaryota</taxon>
        <taxon>Fungi</taxon>
        <taxon>Dikarya</taxon>
        <taxon>Ascomycota</taxon>
        <taxon>Pezizomycotina</taxon>
        <taxon>Sordariomycetes</taxon>
        <taxon>Sordariomycetidae</taxon>
        <taxon>Sordariales</taxon>
        <taxon>Sordariaceae</taxon>
        <taxon>Pseudoneurospora</taxon>
    </lineage>
</organism>
<dbReference type="Proteomes" id="UP001303222">
    <property type="component" value="Unassembled WGS sequence"/>
</dbReference>
<name>A0AAN6NMD1_9PEZI</name>
<keyword evidence="2" id="KW-1185">Reference proteome</keyword>
<accession>A0AAN6NMD1</accession>
<proteinExistence type="predicted"/>
<dbReference type="AlphaFoldDB" id="A0AAN6NMD1"/>